<protein>
    <submittedName>
        <fullName evidence="1">Uncharacterized protein</fullName>
    </submittedName>
</protein>
<dbReference type="Proteomes" id="UP000240903">
    <property type="component" value="Segment"/>
</dbReference>
<evidence type="ECO:0000313" key="2">
    <source>
        <dbReference type="Proteomes" id="UP000240903"/>
    </source>
</evidence>
<accession>A0A2K9VHM0</accession>
<gene>
    <name evidence="1" type="ORF">PsPhLittlefix_gp28</name>
</gene>
<dbReference type="EMBL" id="MG775260">
    <property type="protein sequence ID" value="AUV61843.1"/>
    <property type="molecule type" value="Genomic_DNA"/>
</dbReference>
<sequence>MTAFTSKRTGQVMTGFQYKGPLGPIPPWFEAVVKAGNAKLPTERSPFEVKVITGRWWPVYAGDWVICTASCTVWHIDDADVHNLFEFKEAV</sequence>
<proteinExistence type="predicted"/>
<reference evidence="2" key="1">
    <citation type="submission" date="2018-01" db="EMBL/GenBank/DDBJ databases">
        <title>Pseudomonas phages infecting Pseudomonas sp. isolated from Prunus avium.</title>
        <authorList>
            <person name="Colberg O."/>
            <person name="Carstens A.B."/>
            <person name="Kot W."/>
            <person name="Hansen L.H."/>
        </authorList>
    </citation>
    <scope>NUCLEOTIDE SEQUENCE [LARGE SCALE GENOMIC DNA]</scope>
</reference>
<organism evidence="1 2">
    <name type="scientific">Pseudomonas phage Littlefix</name>
    <dbReference type="NCBI Taxonomy" id="2079289"/>
    <lineage>
        <taxon>Viruses</taxon>
        <taxon>Duplodnaviria</taxon>
        <taxon>Heunggongvirae</taxon>
        <taxon>Uroviricota</taxon>
        <taxon>Caudoviricetes</taxon>
        <taxon>Schitoviridae</taxon>
        <taxon>Littlefixvirus</taxon>
        <taxon>Littlefixvirus littlefix</taxon>
    </lineage>
</organism>
<name>A0A2K9VHM0_9CAUD</name>
<keyword evidence="2" id="KW-1185">Reference proteome</keyword>
<evidence type="ECO:0000313" key="1">
    <source>
        <dbReference type="EMBL" id="AUV61843.1"/>
    </source>
</evidence>